<feature type="non-terminal residue" evidence="2">
    <location>
        <position position="1"/>
    </location>
</feature>
<evidence type="ECO:0000313" key="3">
    <source>
        <dbReference type="Proteomes" id="UP000198211"/>
    </source>
</evidence>
<comment type="caution">
    <text evidence="2">The sequence shown here is derived from an EMBL/GenBank/DDBJ whole genome shotgun (WGS) entry which is preliminary data.</text>
</comment>
<reference evidence="3" key="1">
    <citation type="submission" date="2017-03" db="EMBL/GenBank/DDBJ databases">
        <title>Phytopthora megakarya and P. palmivora, two closely related causual agents of cacao black pod achieved similar genome size and gene model numbers by different mechanisms.</title>
        <authorList>
            <person name="Ali S."/>
            <person name="Shao J."/>
            <person name="Larry D.J."/>
            <person name="Kronmiller B."/>
            <person name="Shen D."/>
            <person name="Strem M.D."/>
            <person name="Melnick R.L."/>
            <person name="Guiltinan M.J."/>
            <person name="Tyler B.M."/>
            <person name="Meinhardt L.W."/>
            <person name="Bailey B.A."/>
        </authorList>
    </citation>
    <scope>NUCLEOTIDE SEQUENCE [LARGE SCALE GENOMIC DNA]</scope>
    <source>
        <strain evidence="3">zdho120</strain>
    </source>
</reference>
<proteinExistence type="predicted"/>
<protein>
    <submittedName>
        <fullName evidence="2">Uncharacterized protein</fullName>
    </submittedName>
</protein>
<dbReference type="AlphaFoldDB" id="A0A225VAH6"/>
<name>A0A225VAH6_9STRA</name>
<keyword evidence="3" id="KW-1185">Reference proteome</keyword>
<evidence type="ECO:0000256" key="1">
    <source>
        <dbReference type="SAM" id="MobiDB-lite"/>
    </source>
</evidence>
<feature type="compositionally biased region" description="Acidic residues" evidence="1">
    <location>
        <begin position="66"/>
        <end position="75"/>
    </location>
</feature>
<evidence type="ECO:0000313" key="2">
    <source>
        <dbReference type="EMBL" id="OWZ01888.1"/>
    </source>
</evidence>
<gene>
    <name evidence="2" type="ORF">PHMEG_00026652</name>
</gene>
<dbReference type="Proteomes" id="UP000198211">
    <property type="component" value="Unassembled WGS sequence"/>
</dbReference>
<sequence>DEAAEGERQTGVVSIKMNGHWMPVEVDIISLRRAIGFPDHDILTQGIFHQFNPAPATNPAMQDVDHLDDEDIDDL</sequence>
<feature type="region of interest" description="Disordered" evidence="1">
    <location>
        <begin position="54"/>
        <end position="75"/>
    </location>
</feature>
<organism evidence="2 3">
    <name type="scientific">Phytophthora megakarya</name>
    <dbReference type="NCBI Taxonomy" id="4795"/>
    <lineage>
        <taxon>Eukaryota</taxon>
        <taxon>Sar</taxon>
        <taxon>Stramenopiles</taxon>
        <taxon>Oomycota</taxon>
        <taxon>Peronosporomycetes</taxon>
        <taxon>Peronosporales</taxon>
        <taxon>Peronosporaceae</taxon>
        <taxon>Phytophthora</taxon>
    </lineage>
</organism>
<dbReference type="OrthoDB" id="97706at2759"/>
<dbReference type="EMBL" id="NBNE01006546">
    <property type="protein sequence ID" value="OWZ01888.1"/>
    <property type="molecule type" value="Genomic_DNA"/>
</dbReference>
<accession>A0A225VAH6</accession>